<keyword evidence="13" id="KW-0698">rRNA processing</keyword>
<evidence type="ECO:0000256" key="3">
    <source>
        <dbReference type="ARBA" id="ARBA00004604"/>
    </source>
</evidence>
<dbReference type="Gene3D" id="2.60.40.1180">
    <property type="entry name" value="Golgi alpha-mannosidase II"/>
    <property type="match status" value="2"/>
</dbReference>
<evidence type="ECO:0000256" key="1">
    <source>
        <dbReference type="ARBA" id="ARBA00004240"/>
    </source>
</evidence>
<dbReference type="SUPFAM" id="SSF51011">
    <property type="entry name" value="Glycosyl hydrolase domain"/>
    <property type="match status" value="1"/>
</dbReference>
<dbReference type="InterPro" id="IPR033403">
    <property type="entry name" value="DUF5110"/>
</dbReference>
<evidence type="ECO:0000256" key="4">
    <source>
        <dbReference type="ARBA" id="ARBA00004833"/>
    </source>
</evidence>
<dbReference type="SUPFAM" id="SSF74650">
    <property type="entry name" value="Galactose mutarotase-like"/>
    <property type="match status" value="1"/>
</dbReference>
<dbReference type="InterPro" id="IPR025887">
    <property type="entry name" value="Glyco_hydro_31_N_dom"/>
</dbReference>
<keyword evidence="30" id="KW-1185">Reference proteome</keyword>
<evidence type="ECO:0000256" key="24">
    <source>
        <dbReference type="ARBA" id="ARBA00042895"/>
    </source>
</evidence>
<evidence type="ECO:0000256" key="23">
    <source>
        <dbReference type="ARBA" id="ARBA00035296"/>
    </source>
</evidence>
<dbReference type="SUPFAM" id="SSF54236">
    <property type="entry name" value="Ubiquitin-like"/>
    <property type="match status" value="1"/>
</dbReference>
<dbReference type="Pfam" id="PF01055">
    <property type="entry name" value="Glyco_hydro_31_2nd"/>
    <property type="match status" value="1"/>
</dbReference>
<evidence type="ECO:0000256" key="6">
    <source>
        <dbReference type="ARBA" id="ARBA00007806"/>
    </source>
</evidence>
<dbReference type="AlphaFoldDB" id="A0A8J6LFD8"/>
<keyword evidence="17" id="KW-0862">Zinc</keyword>
<evidence type="ECO:0000256" key="25">
    <source>
        <dbReference type="ARBA" id="ARBA00068584"/>
    </source>
</evidence>
<dbReference type="InterPro" id="IPR019954">
    <property type="entry name" value="Ubiquitin_CS"/>
</dbReference>
<dbReference type="GO" id="GO:0005840">
    <property type="term" value="C:ribosome"/>
    <property type="evidence" value="ECO:0007669"/>
    <property type="project" value="UniProtKB-KW"/>
</dbReference>
<evidence type="ECO:0000256" key="9">
    <source>
        <dbReference type="ARBA" id="ARBA00011187"/>
    </source>
</evidence>
<dbReference type="Pfam" id="PF17137">
    <property type="entry name" value="DUF5110"/>
    <property type="match status" value="1"/>
</dbReference>
<dbReference type="Pfam" id="PF00240">
    <property type="entry name" value="ubiquitin"/>
    <property type="match status" value="1"/>
</dbReference>
<gene>
    <name evidence="29" type="ORF">GEV33_003350</name>
</gene>
<keyword evidence="14" id="KW-0732">Signal</keyword>
<evidence type="ECO:0000256" key="10">
    <source>
        <dbReference type="ARBA" id="ARBA00022490"/>
    </source>
</evidence>
<dbReference type="Pfam" id="PF01599">
    <property type="entry name" value="Ribosomal_S27"/>
    <property type="match status" value="1"/>
</dbReference>
<keyword evidence="10" id="KW-0963">Cytoplasm</keyword>
<dbReference type="GO" id="GO:0090599">
    <property type="term" value="F:alpha-glucosidase activity"/>
    <property type="evidence" value="ECO:0007669"/>
    <property type="project" value="UniProtKB-ARBA"/>
</dbReference>
<keyword evidence="22" id="KW-0326">Glycosidase</keyword>
<keyword evidence="19" id="KW-0325">Glycoprotein</keyword>
<evidence type="ECO:0000256" key="16">
    <source>
        <dbReference type="ARBA" id="ARBA00022824"/>
    </source>
</evidence>
<comment type="caution">
    <text evidence="29">The sequence shown here is derived from an EMBL/GenBank/DDBJ whole genome shotgun (WGS) entry which is preliminary data.</text>
</comment>
<dbReference type="GO" id="GO:0005730">
    <property type="term" value="C:nucleolus"/>
    <property type="evidence" value="ECO:0007669"/>
    <property type="project" value="UniProtKB-SubCell"/>
</dbReference>
<keyword evidence="18" id="KW-0689">Ribosomal protein</keyword>
<dbReference type="PANTHER" id="PTHR22762">
    <property type="entry name" value="ALPHA-GLUCOSIDASE"/>
    <property type="match status" value="1"/>
</dbReference>
<dbReference type="PROSITE" id="PS50053">
    <property type="entry name" value="UBIQUITIN_2"/>
    <property type="match status" value="1"/>
</dbReference>
<evidence type="ECO:0000256" key="18">
    <source>
        <dbReference type="ARBA" id="ARBA00022980"/>
    </source>
</evidence>
<dbReference type="InterPro" id="IPR039411">
    <property type="entry name" value="NSA2_fam"/>
</dbReference>
<dbReference type="Gene3D" id="3.20.20.80">
    <property type="entry name" value="Glycosidases"/>
    <property type="match status" value="2"/>
</dbReference>
<feature type="domain" description="Ubiquitin-like" evidence="28">
    <location>
        <begin position="254"/>
        <end position="329"/>
    </location>
</feature>
<organism evidence="29 30">
    <name type="scientific">Tenebrio molitor</name>
    <name type="common">Yellow mealworm beetle</name>
    <dbReference type="NCBI Taxonomy" id="7067"/>
    <lineage>
        <taxon>Eukaryota</taxon>
        <taxon>Metazoa</taxon>
        <taxon>Ecdysozoa</taxon>
        <taxon>Arthropoda</taxon>
        <taxon>Hexapoda</taxon>
        <taxon>Insecta</taxon>
        <taxon>Pterygota</taxon>
        <taxon>Neoptera</taxon>
        <taxon>Endopterygota</taxon>
        <taxon>Coleoptera</taxon>
        <taxon>Polyphaga</taxon>
        <taxon>Cucujiformia</taxon>
        <taxon>Tenebrionidae</taxon>
        <taxon>Tenebrio</taxon>
    </lineage>
</organism>
<evidence type="ECO:0000256" key="12">
    <source>
        <dbReference type="ARBA" id="ARBA00022517"/>
    </source>
</evidence>
<dbReference type="InterPro" id="IPR019956">
    <property type="entry name" value="Ubiquitin_dom"/>
</dbReference>
<dbReference type="PROSITE" id="PS00299">
    <property type="entry name" value="UBIQUITIN_1"/>
    <property type="match status" value="1"/>
</dbReference>
<dbReference type="PANTHER" id="PTHR22762:SF54">
    <property type="entry name" value="BCDNA.GH04962"/>
    <property type="match status" value="1"/>
</dbReference>
<feature type="region of interest" description="Disordered" evidence="27">
    <location>
        <begin position="18"/>
        <end position="41"/>
    </location>
</feature>
<dbReference type="GO" id="GO:0030246">
    <property type="term" value="F:carbohydrate binding"/>
    <property type="evidence" value="ECO:0007669"/>
    <property type="project" value="InterPro"/>
</dbReference>
<feature type="compositionally biased region" description="Basic and acidic residues" evidence="27">
    <location>
        <begin position="18"/>
        <end position="31"/>
    </location>
</feature>
<reference evidence="29" key="2">
    <citation type="submission" date="2021-08" db="EMBL/GenBank/DDBJ databases">
        <authorList>
            <person name="Eriksson T."/>
        </authorList>
    </citation>
    <scope>NUCLEOTIDE SEQUENCE</scope>
    <source>
        <strain evidence="29">Stoneville</strain>
        <tissue evidence="29">Whole head</tissue>
    </source>
</reference>
<dbReference type="Gene3D" id="3.10.20.90">
    <property type="entry name" value="Phosphatidylinositol 3-kinase Catalytic Subunit, Chain A, domain 1"/>
    <property type="match status" value="1"/>
</dbReference>
<keyword evidence="16" id="KW-0256">Endoplasmic reticulum</keyword>
<dbReference type="EMBL" id="JABDTM020014565">
    <property type="protein sequence ID" value="KAH0819440.1"/>
    <property type="molecule type" value="Genomic_DNA"/>
</dbReference>
<accession>A0A8J6LFD8</accession>
<dbReference type="GO" id="GO:0005783">
    <property type="term" value="C:endoplasmic reticulum"/>
    <property type="evidence" value="ECO:0007669"/>
    <property type="project" value="UniProtKB-SubCell"/>
</dbReference>
<evidence type="ECO:0000256" key="11">
    <source>
        <dbReference type="ARBA" id="ARBA00022499"/>
    </source>
</evidence>
<evidence type="ECO:0000256" key="26">
    <source>
        <dbReference type="ARBA" id="ARBA00076926"/>
    </source>
</evidence>
<comment type="similarity">
    <text evidence="7">In the N-terminal section; belongs to the ubiquitin family.</text>
</comment>
<dbReference type="InterPro" id="IPR000626">
    <property type="entry name" value="Ubiquitin-like_dom"/>
</dbReference>
<dbReference type="GO" id="GO:0006491">
    <property type="term" value="P:N-glycan processing"/>
    <property type="evidence" value="ECO:0007669"/>
    <property type="project" value="TreeGrafter"/>
</dbReference>
<evidence type="ECO:0000256" key="22">
    <source>
        <dbReference type="ARBA" id="ARBA00023295"/>
    </source>
</evidence>
<dbReference type="CDD" id="cd14752">
    <property type="entry name" value="GH31_N"/>
    <property type="match status" value="1"/>
</dbReference>
<dbReference type="SMART" id="SM00213">
    <property type="entry name" value="UBQ"/>
    <property type="match status" value="1"/>
</dbReference>
<sequence>MPQNEYVERHRKLYGRRLDYEERKRKKEAREPHKRSQVARSLRGIKAKIFNKERRNEKIQMKKKIKAHEERKTKKNTEKVAEGALPTYLLDRDVQSRAKVLSNMIKQKRKEKAGKWDVPIPKVRAQADAEVLRVVKSGKSKRKAWKRMVTKVTFVGEGFTRKPPKFERFIRPMGLRFKKAHVTHPELKATFYLPIIGVKKNPSSPMFTSLGVITKGTVIEVNISELGLVTQAGKVVWGKYAQVTNNPENDGSIVNIFVKTLTGKTITLEVEPSDTIENVKAKIQDKEGIPPDQQRLIFAGKQLEDGRTLSDYNIQKESTLHLVLRLRGGAKKRKKKNYSTPKKIKHKKKKVKLAVLKFYKVDENGKIHRLRRECPGEQCGAGVFMAAMEDRHYCGKCGYTLVFAKPEDKLSFQNDDIIHVQMNDSDCTRYVVQDVVTLHSKILDSRDLSMEENNNTLYIECMHFIITIVCDDFEMNIYRNGKQILSVNSQKLLLMEEGEPHVGASADFLFNAAIRAYGLPQHAEKLTLRPTGNKFYRLYNTDRFGYSSADCFQSLYGAVPLVYAHGSDQTTGLLWLNSSETFVGIDYTKIGVNSTFFSESGAIDFYVLSGPTFEDCVKQNSQLTGGVPLPPLFALGYHQSRFSYMSQEDVVEVSNEFDQHNFPLDSLWLDIDCTDEKKYFTWNPTTYPDPTSLFDLLKRKKRQAVVIIDPHIKVDQDSALYKTLKEEDFLIKNSDNTIFTAKCWPGVSTWLDFFNPKARQFYAELHNDFLAARNLHVWNDMNEPALFETPENSMRKDVVHHGNRKHRDVHNLYGFYHSLATYNGLMSRQNLRPFSLTRSHFAGSQRFAAIWTGDNTATWQHLRISIPMCLTASLAGFSLCGADVGGFVKHPNDELLQRWYQLGAWLPFFRGHSNRNTPRREPYLYSKEVQQRIRRSLQQRYRHLLHWYTLFWQHQMTLEPVVRPLIYQYPHDHNVYDLDTQFLVGEDILVCPVTNCKQERIDIYLPGGQHQIWYYVRQLGVDKYKGVGHVNMFVDMDTVPVFYRGGSIIPVVENPVKSSAFLQDYPITLYIFCDKQGNSTGMLYCDDRKTYNYKKGEYIHVRFNLSKNEISNTQIKRNSRYKKPITVGSINLYGCGLKVEGACLKVNNSDIENTITVAKRNCYVQLSDINVNVKENFIITLLDK</sequence>
<dbReference type="InterPro" id="IPR029071">
    <property type="entry name" value="Ubiquitin-like_domsf"/>
</dbReference>
<dbReference type="SUPFAM" id="SSF57829">
    <property type="entry name" value="Zn-binding ribosomal proteins"/>
    <property type="match status" value="1"/>
</dbReference>
<evidence type="ECO:0000256" key="21">
    <source>
        <dbReference type="ARBA" id="ARBA00023274"/>
    </source>
</evidence>
<keyword evidence="12" id="KW-0690">Ribosome biogenesis</keyword>
<evidence type="ECO:0000256" key="7">
    <source>
        <dbReference type="ARBA" id="ARBA00008373"/>
    </source>
</evidence>
<dbReference type="PRINTS" id="PR00348">
    <property type="entry name" value="UBIQUITIN"/>
</dbReference>
<evidence type="ECO:0000256" key="8">
    <source>
        <dbReference type="ARBA" id="ARBA00009891"/>
    </source>
</evidence>
<evidence type="ECO:0000256" key="19">
    <source>
        <dbReference type="ARBA" id="ARBA00023180"/>
    </source>
</evidence>
<evidence type="ECO:0000256" key="20">
    <source>
        <dbReference type="ARBA" id="ARBA00023242"/>
    </source>
</evidence>
<comment type="similarity">
    <text evidence="5">Belongs to the eukaryotic ribosomal protein eS8 family. Ribosome biogenesis protein NSA2 subfamily.</text>
</comment>
<dbReference type="FunFam" id="3.10.20.90:FF:000008">
    <property type="entry name" value="Ubiquitin-40S ribosomal protein S27a"/>
    <property type="match status" value="1"/>
</dbReference>
<dbReference type="InterPro" id="IPR011013">
    <property type="entry name" value="Gal_mutarotase_sf_dom"/>
</dbReference>
<evidence type="ECO:0000313" key="29">
    <source>
        <dbReference type="EMBL" id="KAH0819440.1"/>
    </source>
</evidence>
<dbReference type="InterPro" id="IPR002906">
    <property type="entry name" value="Ribosomal_eS31"/>
</dbReference>
<evidence type="ECO:0000313" key="30">
    <source>
        <dbReference type="Proteomes" id="UP000719412"/>
    </source>
</evidence>
<dbReference type="InterPro" id="IPR048395">
    <property type="entry name" value="Glyco_hydro_31_C"/>
</dbReference>
<dbReference type="InterPro" id="IPR022309">
    <property type="entry name" value="Ribosomal_Se8/biogenesis_NSA2"/>
</dbReference>
<dbReference type="GO" id="GO:0003735">
    <property type="term" value="F:structural constituent of ribosome"/>
    <property type="evidence" value="ECO:0007669"/>
    <property type="project" value="InterPro"/>
</dbReference>
<keyword evidence="20" id="KW-0539">Nucleus</keyword>
<evidence type="ECO:0000256" key="13">
    <source>
        <dbReference type="ARBA" id="ARBA00022552"/>
    </source>
</evidence>
<reference evidence="29" key="1">
    <citation type="journal article" date="2020" name="J Insects Food Feed">
        <title>The yellow mealworm (Tenebrio molitor) genome: a resource for the emerging insects as food and feed industry.</title>
        <authorList>
            <person name="Eriksson T."/>
            <person name="Andere A."/>
            <person name="Kelstrup H."/>
            <person name="Emery V."/>
            <person name="Picard C."/>
        </authorList>
    </citation>
    <scope>NUCLEOTIDE SEQUENCE</scope>
    <source>
        <strain evidence="29">Stoneville</strain>
        <tissue evidence="29">Whole head</tissue>
    </source>
</reference>
<keyword evidence="21" id="KW-0687">Ribonucleoprotein</keyword>
<evidence type="ECO:0000256" key="5">
    <source>
        <dbReference type="ARBA" id="ARBA00005424"/>
    </source>
</evidence>
<dbReference type="GO" id="GO:0006364">
    <property type="term" value="P:rRNA processing"/>
    <property type="evidence" value="ECO:0007669"/>
    <property type="project" value="UniProtKB-KW"/>
</dbReference>
<dbReference type="FunFam" id="2.40.10.310:FF:000001">
    <property type="entry name" value="NSA2, ribosome biogenesis homolog"/>
    <property type="match status" value="1"/>
</dbReference>
<comment type="subcellular location">
    <subcellularLocation>
        <location evidence="2">Cytoplasm</location>
    </subcellularLocation>
    <subcellularLocation>
        <location evidence="1">Endoplasmic reticulum</location>
    </subcellularLocation>
    <subcellularLocation>
        <location evidence="3">Nucleus</location>
        <location evidence="3">Nucleolus</location>
    </subcellularLocation>
</comment>
<evidence type="ECO:0000256" key="15">
    <source>
        <dbReference type="ARBA" id="ARBA00022801"/>
    </source>
</evidence>
<dbReference type="CDD" id="cd01803">
    <property type="entry name" value="Ubl_ubiquitin"/>
    <property type="match status" value="1"/>
</dbReference>
<dbReference type="SUPFAM" id="SSF51445">
    <property type="entry name" value="(Trans)glycosidases"/>
    <property type="match status" value="1"/>
</dbReference>
<dbReference type="GO" id="GO:0042273">
    <property type="term" value="P:ribosomal large subunit biogenesis"/>
    <property type="evidence" value="ECO:0007669"/>
    <property type="project" value="UniProtKB-ARBA"/>
</dbReference>
<keyword evidence="15" id="KW-0378">Hydrolase</keyword>
<protein>
    <recommendedName>
        <fullName evidence="25">Ribosome biogenesis protein NSA2 homolog</fullName>
    </recommendedName>
    <alternativeName>
        <fullName evidence="24">Glucosidase II subunit alpha</fullName>
    </alternativeName>
    <alternativeName>
        <fullName evidence="26">TGF-beta-inducible nuclear protein 1</fullName>
    </alternativeName>
    <alternativeName>
        <fullName evidence="23">Ubiquitin-ribosomal protein eS31 fusion protein</fullName>
    </alternativeName>
</protein>
<comment type="similarity">
    <text evidence="6">Belongs to the glycosyl hydrolase 31 family.</text>
</comment>
<dbReference type="CDD" id="cd11381">
    <property type="entry name" value="NSA2"/>
    <property type="match status" value="1"/>
</dbReference>
<dbReference type="InterPro" id="IPR013780">
    <property type="entry name" value="Glyco_hydro_b"/>
</dbReference>
<dbReference type="Pfam" id="PF21365">
    <property type="entry name" value="Glyco_hydro_31_3rd"/>
    <property type="match status" value="1"/>
</dbReference>
<dbReference type="GO" id="GO:0006412">
    <property type="term" value="P:translation"/>
    <property type="evidence" value="ECO:0007669"/>
    <property type="project" value="InterPro"/>
</dbReference>
<dbReference type="GO" id="GO:0030684">
    <property type="term" value="C:preribosome"/>
    <property type="evidence" value="ECO:0007669"/>
    <property type="project" value="UniProtKB-ARBA"/>
</dbReference>
<evidence type="ECO:0000256" key="27">
    <source>
        <dbReference type="SAM" id="MobiDB-lite"/>
    </source>
</evidence>
<evidence type="ECO:0000256" key="2">
    <source>
        <dbReference type="ARBA" id="ARBA00004496"/>
    </source>
</evidence>
<dbReference type="Gene3D" id="2.60.40.1760">
    <property type="entry name" value="glycosyl hydrolase (family 31)"/>
    <property type="match status" value="1"/>
</dbReference>
<comment type="pathway">
    <text evidence="4">Glycan metabolism; N-glycan metabolism.</text>
</comment>
<dbReference type="Proteomes" id="UP000719412">
    <property type="component" value="Unassembled WGS sequence"/>
</dbReference>
<dbReference type="Pfam" id="PF13802">
    <property type="entry name" value="Gal_mutarotas_2"/>
    <property type="match status" value="1"/>
</dbReference>
<name>A0A8J6LFD8_TENMO</name>
<dbReference type="InterPro" id="IPR017853">
    <property type="entry name" value="GH"/>
</dbReference>
<dbReference type="CDD" id="cd06603">
    <property type="entry name" value="GH31_GANC_GANAB_alpha"/>
    <property type="match status" value="1"/>
</dbReference>
<dbReference type="GO" id="GO:0005975">
    <property type="term" value="P:carbohydrate metabolic process"/>
    <property type="evidence" value="ECO:0007669"/>
    <property type="project" value="InterPro"/>
</dbReference>
<evidence type="ECO:0000256" key="17">
    <source>
        <dbReference type="ARBA" id="ARBA00022833"/>
    </source>
</evidence>
<proteinExistence type="inferred from homology"/>
<dbReference type="InterPro" id="IPR038582">
    <property type="entry name" value="Ribosomal_eS31_euk-type_sf"/>
</dbReference>
<dbReference type="SMART" id="SM01402">
    <property type="entry name" value="Ribosomal_S27"/>
    <property type="match status" value="1"/>
</dbReference>
<comment type="subunit">
    <text evidence="9">Component of the pre-66S ribosomal particle.</text>
</comment>
<dbReference type="Gene3D" id="2.40.10.310">
    <property type="match status" value="1"/>
</dbReference>
<keyword evidence="11" id="KW-1017">Isopeptide bond</keyword>
<dbReference type="InterPro" id="IPR011332">
    <property type="entry name" value="Ribosomal_zn-bd"/>
</dbReference>
<comment type="similarity">
    <text evidence="8">In the C-terminal section; belongs to the eukaryotic ribosomal protein eS31 family.</text>
</comment>
<dbReference type="InterPro" id="IPR000322">
    <property type="entry name" value="Glyco_hydro_31_TIM"/>
</dbReference>
<dbReference type="Gene3D" id="6.20.50.150">
    <property type="match status" value="1"/>
</dbReference>
<evidence type="ECO:0000259" key="28">
    <source>
        <dbReference type="PROSITE" id="PS50053"/>
    </source>
</evidence>
<evidence type="ECO:0000256" key="14">
    <source>
        <dbReference type="ARBA" id="ARBA00022729"/>
    </source>
</evidence>
<dbReference type="Pfam" id="PF01201">
    <property type="entry name" value="Ribosomal_S8e"/>
    <property type="match status" value="1"/>
</dbReference>